<keyword evidence="3" id="KW-0804">Transcription</keyword>
<dbReference type="PANTHER" id="PTHR33204:SF18">
    <property type="entry name" value="TRANSCRIPTIONAL REGULATORY PROTEIN"/>
    <property type="match status" value="1"/>
</dbReference>
<dbReference type="Pfam" id="PF01638">
    <property type="entry name" value="HxlR"/>
    <property type="match status" value="1"/>
</dbReference>
<feature type="domain" description="HTH hxlR-type" evidence="4">
    <location>
        <begin position="9"/>
        <end position="107"/>
    </location>
</feature>
<keyword evidence="2" id="KW-0238">DNA-binding</keyword>
<evidence type="ECO:0000313" key="6">
    <source>
        <dbReference type="Proteomes" id="UP000515734"/>
    </source>
</evidence>
<name>A0A6S6P3Y7_9MYCO</name>
<evidence type="ECO:0000256" key="1">
    <source>
        <dbReference type="ARBA" id="ARBA00023015"/>
    </source>
</evidence>
<evidence type="ECO:0000256" key="2">
    <source>
        <dbReference type="ARBA" id="ARBA00023125"/>
    </source>
</evidence>
<dbReference type="AlphaFoldDB" id="A0A6S6P3Y7"/>
<organism evidence="5 6">
    <name type="scientific">Mycolicibacterium litorale</name>
    <dbReference type="NCBI Taxonomy" id="758802"/>
    <lineage>
        <taxon>Bacteria</taxon>
        <taxon>Bacillati</taxon>
        <taxon>Actinomycetota</taxon>
        <taxon>Actinomycetes</taxon>
        <taxon>Mycobacteriales</taxon>
        <taxon>Mycobacteriaceae</taxon>
        <taxon>Mycolicibacterium</taxon>
    </lineage>
</organism>
<evidence type="ECO:0000256" key="3">
    <source>
        <dbReference type="ARBA" id="ARBA00023163"/>
    </source>
</evidence>
<evidence type="ECO:0000313" key="5">
    <source>
        <dbReference type="EMBL" id="BCI54543.1"/>
    </source>
</evidence>
<proteinExistence type="predicted"/>
<evidence type="ECO:0000259" key="4">
    <source>
        <dbReference type="PROSITE" id="PS51118"/>
    </source>
</evidence>
<protein>
    <submittedName>
        <fullName evidence="5">Transcriptional regulator</fullName>
    </submittedName>
</protein>
<dbReference type="PROSITE" id="PS51118">
    <property type="entry name" value="HTH_HXLR"/>
    <property type="match status" value="1"/>
</dbReference>
<gene>
    <name evidence="5" type="ORF">NIIDNTM18_38210</name>
</gene>
<dbReference type="InterPro" id="IPR036388">
    <property type="entry name" value="WH-like_DNA-bd_sf"/>
</dbReference>
<dbReference type="RefSeq" id="WP_185292450.1">
    <property type="nucleotide sequence ID" value="NZ_AP023287.1"/>
</dbReference>
<dbReference type="EMBL" id="AP023287">
    <property type="protein sequence ID" value="BCI54543.1"/>
    <property type="molecule type" value="Genomic_DNA"/>
</dbReference>
<dbReference type="InterPro" id="IPR036390">
    <property type="entry name" value="WH_DNA-bd_sf"/>
</dbReference>
<dbReference type="SUPFAM" id="SSF46785">
    <property type="entry name" value="Winged helix' DNA-binding domain"/>
    <property type="match status" value="1"/>
</dbReference>
<dbReference type="GO" id="GO:0003677">
    <property type="term" value="F:DNA binding"/>
    <property type="evidence" value="ECO:0007669"/>
    <property type="project" value="UniProtKB-KW"/>
</dbReference>
<dbReference type="Gene3D" id="1.10.10.10">
    <property type="entry name" value="Winged helix-like DNA-binding domain superfamily/Winged helix DNA-binding domain"/>
    <property type="match status" value="1"/>
</dbReference>
<keyword evidence="1" id="KW-0805">Transcription regulation</keyword>
<dbReference type="PANTHER" id="PTHR33204">
    <property type="entry name" value="TRANSCRIPTIONAL REGULATOR, MARR FAMILY"/>
    <property type="match status" value="1"/>
</dbReference>
<dbReference type="InterPro" id="IPR002577">
    <property type="entry name" value="HTH_HxlR"/>
</dbReference>
<sequence length="215" mass="23493">MPRSYGQHCALAKSLDLVGDRWTLLIVRELLDRPRRYKDLLGSLAPIATDMLAGRLRDLERNGLLVKRQLPKPASGSVYALTPDGCALEEVIDAFARWGRHLLTTRAPSDLVRPEWLARAVRAYVRDDRSGSDLVLRLATPQGGATVRIGSSRVDVVDDDIAPDVVLTGEVDVLAAATDPRRVDELVAAGRLHIAGAPDAVRRLGEVFAPPRVRV</sequence>
<accession>A0A6S6P3Y7</accession>
<reference evidence="5 6" key="1">
    <citation type="submission" date="2020-07" db="EMBL/GenBank/DDBJ databases">
        <title>Complete genome sequence of Mycolicibacterium litorale like strain isolated from cardiac implantable electronic device infection.</title>
        <authorList>
            <person name="Fukano H."/>
            <person name="Miyama H."/>
            <person name="Hoshino Y."/>
        </authorList>
    </citation>
    <scope>NUCLEOTIDE SEQUENCE [LARGE SCALE GENOMIC DNA]</scope>
    <source>
        <strain evidence="5 6">NIIDNTM18</strain>
    </source>
</reference>
<dbReference type="Proteomes" id="UP000515734">
    <property type="component" value="Chromosome"/>
</dbReference>